<dbReference type="OrthoDB" id="9810922at2"/>
<dbReference type="EMBL" id="CP021255">
    <property type="protein sequence ID" value="AVD72058.1"/>
    <property type="molecule type" value="Genomic_DNA"/>
</dbReference>
<dbReference type="InterPro" id="IPR009081">
    <property type="entry name" value="PP-bd_ACP"/>
</dbReference>
<evidence type="ECO:0000313" key="3">
    <source>
        <dbReference type="Proteomes" id="UP000239867"/>
    </source>
</evidence>
<dbReference type="Gene3D" id="3.10.129.10">
    <property type="entry name" value="Hotdog Thioesterase"/>
    <property type="match status" value="1"/>
</dbReference>
<name>A0A2L1GQZ5_9BACT</name>
<dbReference type="SUPFAM" id="SSF47336">
    <property type="entry name" value="ACP-like"/>
    <property type="match status" value="1"/>
</dbReference>
<reference evidence="2 3" key="1">
    <citation type="journal article" date="2018" name="MBio">
        <title>Insights into the evolution of host association through the isolation and characterization of a novel human periodontal pathobiont, Desulfobulbus oralis.</title>
        <authorList>
            <person name="Cross K.L."/>
            <person name="Chirania P."/>
            <person name="Xiong W."/>
            <person name="Beall C.J."/>
            <person name="Elkins J.G."/>
            <person name="Giannone R.J."/>
            <person name="Griffen A.L."/>
            <person name="Guss A.M."/>
            <person name="Hettich R.L."/>
            <person name="Joshi S.S."/>
            <person name="Mokrzan E.M."/>
            <person name="Martin R.K."/>
            <person name="Zhulin I.B."/>
            <person name="Leys E.J."/>
            <person name="Podar M."/>
        </authorList>
    </citation>
    <scope>NUCLEOTIDE SEQUENCE [LARGE SCALE GENOMIC DNA]</scope>
    <source>
        <strain evidence="2 3">ORNL</strain>
    </source>
</reference>
<dbReference type="InterPro" id="IPR054545">
    <property type="entry name" value="ApeI-like"/>
</dbReference>
<dbReference type="KEGG" id="deo:CAY53_11710"/>
<proteinExistence type="predicted"/>
<accession>A0A2L1GQZ5</accession>
<keyword evidence="3" id="KW-1185">Reference proteome</keyword>
<dbReference type="Gene3D" id="1.10.1200.10">
    <property type="entry name" value="ACP-like"/>
    <property type="match status" value="1"/>
</dbReference>
<dbReference type="AlphaFoldDB" id="A0A2L1GQZ5"/>
<dbReference type="SUPFAM" id="SSF54637">
    <property type="entry name" value="Thioesterase/thiol ester dehydrase-isomerase"/>
    <property type="match status" value="1"/>
</dbReference>
<dbReference type="Pfam" id="PF22818">
    <property type="entry name" value="ApeI-like"/>
    <property type="match status" value="1"/>
</dbReference>
<dbReference type="GO" id="GO:0016829">
    <property type="term" value="F:lyase activity"/>
    <property type="evidence" value="ECO:0007669"/>
    <property type="project" value="UniProtKB-KW"/>
</dbReference>
<dbReference type="InterPro" id="IPR036736">
    <property type="entry name" value="ACP-like_sf"/>
</dbReference>
<protein>
    <recommendedName>
        <fullName evidence="1">Carrier domain-containing protein</fullName>
    </recommendedName>
</protein>
<gene>
    <name evidence="2" type="ORF">CAY53_11710</name>
</gene>
<dbReference type="Proteomes" id="UP000239867">
    <property type="component" value="Chromosome"/>
</dbReference>
<organism evidence="2 3">
    <name type="scientific">Desulfobulbus oralis</name>
    <dbReference type="NCBI Taxonomy" id="1986146"/>
    <lineage>
        <taxon>Bacteria</taxon>
        <taxon>Pseudomonadati</taxon>
        <taxon>Thermodesulfobacteriota</taxon>
        <taxon>Desulfobulbia</taxon>
        <taxon>Desulfobulbales</taxon>
        <taxon>Desulfobulbaceae</taxon>
        <taxon>Desulfobulbus</taxon>
    </lineage>
</organism>
<dbReference type="RefSeq" id="WP_104937262.1">
    <property type="nucleotide sequence ID" value="NZ_CP021255.1"/>
</dbReference>
<evidence type="ECO:0000259" key="1">
    <source>
        <dbReference type="PROSITE" id="PS50075"/>
    </source>
</evidence>
<evidence type="ECO:0000313" key="2">
    <source>
        <dbReference type="EMBL" id="AVD72058.1"/>
    </source>
</evidence>
<dbReference type="PROSITE" id="PS50075">
    <property type="entry name" value="CARRIER"/>
    <property type="match status" value="1"/>
</dbReference>
<feature type="domain" description="Carrier" evidence="1">
    <location>
        <begin position="126"/>
        <end position="204"/>
    </location>
</feature>
<dbReference type="Pfam" id="PF00550">
    <property type="entry name" value="PP-binding"/>
    <property type="match status" value="1"/>
</dbReference>
<sequence length="207" mass="22753">MKKLWYAMAAPMRAESGEITAKATVPGDSPWFAGHFPDAPVLPAVAQLNLLVQMLAQASGRPLCLRQASRFKFRQQVLPGAELELSARPDGADRYICHITENGQEVSGGTLVLADKQQDGNMSEQSPTTRRVAEIVINELKLEDVTPDSFDPDLDLVDEVGIDSMDLATIALVIRDEFGIRIDEDDYPKLTTLRIIADYIDQKRAGA</sequence>
<dbReference type="InterPro" id="IPR029069">
    <property type="entry name" value="HotDog_dom_sf"/>
</dbReference>